<comment type="function">
    <text evidence="9 10">This protein specifically catalyzes the removal of signal peptides from prolipoproteins.</text>
</comment>
<evidence type="ECO:0000256" key="7">
    <source>
        <dbReference type="ARBA" id="ARBA00022989"/>
    </source>
</evidence>
<feature type="transmembrane region" description="Helical" evidence="9">
    <location>
        <begin position="89"/>
        <end position="107"/>
    </location>
</feature>
<evidence type="ECO:0000256" key="10">
    <source>
        <dbReference type="RuleBase" id="RU000594"/>
    </source>
</evidence>
<evidence type="ECO:0000256" key="1">
    <source>
        <dbReference type="ARBA" id="ARBA00006139"/>
    </source>
</evidence>
<evidence type="ECO:0000256" key="6">
    <source>
        <dbReference type="ARBA" id="ARBA00022801"/>
    </source>
</evidence>
<dbReference type="EC" id="3.4.23.36" evidence="9"/>
<dbReference type="PATRIC" id="fig|722438.3.peg.328"/>
<reference evidence="12 13" key="1">
    <citation type="journal article" date="2010" name="Appl. Environ. Microbiol.">
        <title>Targeted chromosomal knockouts in Mycoplasma pneumoniae.</title>
        <authorList>
            <person name="Krishnakumar R."/>
            <person name="Assad-Garcia N."/>
            <person name="Benders G.A."/>
            <person name="Phan Q."/>
            <person name="Montague M.G."/>
            <person name="Glass J.I."/>
        </authorList>
    </citation>
    <scope>NUCLEOTIDE SEQUENCE [LARGE SCALE GENOMIC DNA]</scope>
    <source>
        <strain evidence="13">ATCC 15531 / DSM 22911 / NBRC 14401 / NCTC 10119 / FH</strain>
    </source>
</reference>
<feature type="active site" evidence="9">
    <location>
        <position position="142"/>
    </location>
</feature>
<evidence type="ECO:0000313" key="13">
    <source>
        <dbReference type="Proteomes" id="UP000007756"/>
    </source>
</evidence>
<comment type="subcellular location">
    <subcellularLocation>
        <location evidence="9">Cell membrane</location>
        <topology evidence="9">Multi-pass membrane protein</topology>
    </subcellularLocation>
</comment>
<keyword evidence="6 9" id="KW-0378">Hydrolase</keyword>
<evidence type="ECO:0000256" key="11">
    <source>
        <dbReference type="RuleBase" id="RU004181"/>
    </source>
</evidence>
<dbReference type="eggNOG" id="COG0597">
    <property type="taxonomic scope" value="Bacteria"/>
</dbReference>
<feature type="transmembrane region" description="Helical" evidence="9">
    <location>
        <begin position="23"/>
        <end position="44"/>
    </location>
</feature>
<evidence type="ECO:0000256" key="4">
    <source>
        <dbReference type="ARBA" id="ARBA00022692"/>
    </source>
</evidence>
<keyword evidence="4 9" id="KW-0812">Transmembrane</keyword>
<dbReference type="AlphaFoldDB" id="A0A0H3DP20"/>
<proteinExistence type="inferred from homology"/>
<dbReference type="RefSeq" id="WP_010874650.1">
    <property type="nucleotide sequence ID" value="NZ_CP010546.1"/>
</dbReference>
<evidence type="ECO:0000256" key="5">
    <source>
        <dbReference type="ARBA" id="ARBA00022750"/>
    </source>
</evidence>
<dbReference type="STRING" id="722438.F539_01625"/>
<protein>
    <recommendedName>
        <fullName evidence="9">Lipoprotein signal peptidase</fullName>
        <ecNumber evidence="9">3.4.23.36</ecNumber>
    </recommendedName>
    <alternativeName>
        <fullName evidence="9">Prolipoprotein signal peptidase</fullName>
    </alternativeName>
    <alternativeName>
        <fullName evidence="9">Signal peptidase II</fullName>
        <shortName evidence="9">SPase II</shortName>
    </alternativeName>
</protein>
<evidence type="ECO:0000313" key="12">
    <source>
        <dbReference type="EMBL" id="ADK86957.1"/>
    </source>
</evidence>
<comment type="catalytic activity">
    <reaction evidence="9 10">
        <text>Release of signal peptides from bacterial membrane prolipoproteins. Hydrolyzes -Xaa-Yaa-Zaa-|-(S,diacylglyceryl)Cys-, in which Xaa is hydrophobic (preferably Leu), and Yaa (Ala or Ser) and Zaa (Gly or Ala) have small, neutral side chains.</text>
        <dbReference type="EC" id="3.4.23.36"/>
    </reaction>
</comment>
<dbReference type="Proteomes" id="UP000007756">
    <property type="component" value="Chromosome"/>
</dbReference>
<keyword evidence="2 9" id="KW-1003">Cell membrane</keyword>
<keyword evidence="8 9" id="KW-0472">Membrane</keyword>
<feature type="transmembrane region" description="Helical" evidence="9">
    <location>
        <begin position="114"/>
        <end position="131"/>
    </location>
</feature>
<keyword evidence="3 9" id="KW-0645">Protease</keyword>
<dbReference type="GO" id="GO:0004190">
    <property type="term" value="F:aspartic-type endopeptidase activity"/>
    <property type="evidence" value="ECO:0007669"/>
    <property type="project" value="UniProtKB-UniRule"/>
</dbReference>
<dbReference type="InterPro" id="IPR001872">
    <property type="entry name" value="Peptidase_A8"/>
</dbReference>
<keyword evidence="7 9" id="KW-1133">Transmembrane helix</keyword>
<name>A0A0H3DP20_MYCPB</name>
<dbReference type="PROSITE" id="PS00855">
    <property type="entry name" value="SPASE_II"/>
    <property type="match status" value="1"/>
</dbReference>
<dbReference type="GeneID" id="66609060"/>
<dbReference type="GO" id="GO:0006508">
    <property type="term" value="P:proteolysis"/>
    <property type="evidence" value="ECO:0007669"/>
    <property type="project" value="UniProtKB-KW"/>
</dbReference>
<evidence type="ECO:0000256" key="9">
    <source>
        <dbReference type="HAMAP-Rule" id="MF_00161"/>
    </source>
</evidence>
<comment type="pathway">
    <text evidence="9">Protein modification; lipoprotein biosynthesis (signal peptide cleavage).</text>
</comment>
<feature type="transmembrane region" description="Helical" evidence="9">
    <location>
        <begin position="151"/>
        <end position="176"/>
    </location>
</feature>
<dbReference type="UniPathway" id="UPA00665"/>
<dbReference type="PANTHER" id="PTHR33695">
    <property type="entry name" value="LIPOPROTEIN SIGNAL PEPTIDASE"/>
    <property type="match status" value="1"/>
</dbReference>
<comment type="similarity">
    <text evidence="1 9 11">Belongs to the peptidase A8 family.</text>
</comment>
<dbReference type="HOGENOM" id="CLU_1466696_0_0_14"/>
<keyword evidence="5 9" id="KW-0064">Aspartyl protease</keyword>
<gene>
    <name evidence="9 12" type="primary">lspA</name>
    <name evidence="12" type="ordered locus">MPNE_0335</name>
</gene>
<dbReference type="GO" id="GO:0005886">
    <property type="term" value="C:plasma membrane"/>
    <property type="evidence" value="ECO:0007669"/>
    <property type="project" value="UniProtKB-SubCell"/>
</dbReference>
<evidence type="ECO:0000256" key="3">
    <source>
        <dbReference type="ARBA" id="ARBA00022670"/>
    </source>
</evidence>
<sequence>MAKAPTFFSKLLKQILFANRKPFLYYKLALILFVGFVILFQVFMLRAALNGEKGINGANGTDVARSSFISIYVIGNKGVGFSLLADQPGLVYFLQGFLSFIALFFLVFSTSYNYIFWITTLAFGSLGNFFDRLTSGSGEVLDYFVFSGGNSVFNLADCCITFSFIGLFLSFLIQFFKEMKQTKS</sequence>
<dbReference type="PANTHER" id="PTHR33695:SF1">
    <property type="entry name" value="LIPOPROTEIN SIGNAL PEPTIDASE"/>
    <property type="match status" value="1"/>
</dbReference>
<evidence type="ECO:0000256" key="8">
    <source>
        <dbReference type="ARBA" id="ARBA00023136"/>
    </source>
</evidence>
<accession>A0A0H3DP20</accession>
<dbReference type="KEGG" id="mpj:MPNE_0335"/>
<dbReference type="EMBL" id="CP002077">
    <property type="protein sequence ID" value="ADK86957.1"/>
    <property type="molecule type" value="Genomic_DNA"/>
</dbReference>
<feature type="active site" evidence="9">
    <location>
        <position position="157"/>
    </location>
</feature>
<evidence type="ECO:0000256" key="2">
    <source>
        <dbReference type="ARBA" id="ARBA00022475"/>
    </source>
</evidence>
<dbReference type="PaxDb" id="722438-MPNE_0335"/>
<dbReference type="NCBIfam" id="TIGR00077">
    <property type="entry name" value="lspA"/>
    <property type="match status" value="1"/>
</dbReference>
<dbReference type="PRINTS" id="PR00781">
    <property type="entry name" value="LIPOSIGPTASE"/>
</dbReference>
<dbReference type="HAMAP" id="MF_00161">
    <property type="entry name" value="LspA"/>
    <property type="match status" value="1"/>
</dbReference>
<organism evidence="12 13">
    <name type="scientific">Mycoplasmoides pneumoniae (strain ATCC 15531 / DSM 23978 / CIP 103766 / NBRC 14401 / NCTC 10119 / FH)</name>
    <name type="common">Mycoplasma pneumoniae</name>
    <dbReference type="NCBI Taxonomy" id="722438"/>
    <lineage>
        <taxon>Bacteria</taxon>
        <taxon>Bacillati</taxon>
        <taxon>Mycoplasmatota</taxon>
        <taxon>Mycoplasmoidales</taxon>
        <taxon>Mycoplasmoidaceae</taxon>
        <taxon>Mycoplasmoides</taxon>
    </lineage>
</organism>
<dbReference type="Pfam" id="PF01252">
    <property type="entry name" value="Peptidase_A8"/>
    <property type="match status" value="1"/>
</dbReference>